<comment type="caution">
    <text evidence="1">The sequence shown here is derived from an EMBL/GenBank/DDBJ whole genome shotgun (WGS) entry which is preliminary data.</text>
</comment>
<dbReference type="EMBL" id="QGGP01000002">
    <property type="protein sequence ID" value="PWK19652.1"/>
    <property type="molecule type" value="Genomic_DNA"/>
</dbReference>
<dbReference type="AlphaFoldDB" id="A0A316DPZ8"/>
<evidence type="ECO:0000313" key="1">
    <source>
        <dbReference type="EMBL" id="PWK19652.1"/>
    </source>
</evidence>
<evidence type="ECO:0000313" key="2">
    <source>
        <dbReference type="Proteomes" id="UP000245430"/>
    </source>
</evidence>
<sequence length="44" mass="5110">MWAIIVTVDITKGNKKWKEKATMMLNKTVKNSLKNTKRGFKPCQ</sequence>
<accession>A0A316DPZ8</accession>
<proteinExistence type="predicted"/>
<name>A0A316DPZ8_9FLAO</name>
<reference evidence="1 2" key="1">
    <citation type="submission" date="2018-05" db="EMBL/GenBank/DDBJ databases">
        <title>Genomic Encyclopedia of Archaeal and Bacterial Type Strains, Phase II (KMG-II): from individual species to whole genera.</title>
        <authorList>
            <person name="Goeker M."/>
        </authorList>
    </citation>
    <scope>NUCLEOTIDE SEQUENCE [LARGE SCALE GENOMIC DNA]</scope>
    <source>
        <strain evidence="1 2">DSM 22637</strain>
    </source>
</reference>
<protein>
    <submittedName>
        <fullName evidence="1">Uncharacterized protein</fullName>
    </submittedName>
</protein>
<gene>
    <name evidence="1" type="ORF">LX78_01001</name>
</gene>
<keyword evidence="2" id="KW-1185">Reference proteome</keyword>
<organism evidence="1 2">
    <name type="scientific">Xanthomarina spongicola</name>
    <dbReference type="NCBI Taxonomy" id="570520"/>
    <lineage>
        <taxon>Bacteria</taxon>
        <taxon>Pseudomonadati</taxon>
        <taxon>Bacteroidota</taxon>
        <taxon>Flavobacteriia</taxon>
        <taxon>Flavobacteriales</taxon>
        <taxon>Flavobacteriaceae</taxon>
        <taxon>Xanthomarina</taxon>
    </lineage>
</organism>
<dbReference type="Proteomes" id="UP000245430">
    <property type="component" value="Unassembled WGS sequence"/>
</dbReference>